<dbReference type="Proteomes" id="UP000268094">
    <property type="component" value="Unassembled WGS sequence"/>
</dbReference>
<name>A0A3A8IDB3_9BACT</name>
<sequence length="244" mass="25535">MRMQWMAALVLALGAPGFALAQAPTKTSKPAASAEAKAPAAAPLELQTDDQKTIYSLGVSLGQNVTALALTPEEIQILQRGLQDALNSAAPAVDPKELSPRVQALAKNRLAQANVATLERAAKEPGTVKLPSGVLYRELTAGTGKSPRATDTVKVHYRGTLVDGSEFDSSFKRGVPVEFPLNGVIACWTQGVQKMKVGGKAKLTCPANTAYGDRPPSSSRIPSGAVLQFEVELVEVPGNTAVGH</sequence>
<comment type="caution">
    <text evidence="9">The sequence shown here is derived from an EMBL/GenBank/DDBJ whole genome shotgun (WGS) entry which is preliminary data.</text>
</comment>
<evidence type="ECO:0000256" key="2">
    <source>
        <dbReference type="ARBA" id="ARBA00006577"/>
    </source>
</evidence>
<protein>
    <recommendedName>
        <fullName evidence="6">Peptidyl-prolyl cis-trans isomerase</fullName>
        <ecNumber evidence="6">5.2.1.8</ecNumber>
    </recommendedName>
</protein>
<dbReference type="InterPro" id="IPR046357">
    <property type="entry name" value="PPIase_dom_sf"/>
</dbReference>
<dbReference type="OrthoDB" id="9812109at2"/>
<keyword evidence="7" id="KW-0732">Signal</keyword>
<evidence type="ECO:0000256" key="7">
    <source>
        <dbReference type="SAM" id="SignalP"/>
    </source>
</evidence>
<accession>A0A3A8IDB3</accession>
<feature type="signal peptide" evidence="7">
    <location>
        <begin position="1"/>
        <end position="21"/>
    </location>
</feature>
<comment type="catalytic activity">
    <reaction evidence="1 5 6">
        <text>[protein]-peptidylproline (omega=180) = [protein]-peptidylproline (omega=0)</text>
        <dbReference type="Rhea" id="RHEA:16237"/>
        <dbReference type="Rhea" id="RHEA-COMP:10747"/>
        <dbReference type="Rhea" id="RHEA-COMP:10748"/>
        <dbReference type="ChEBI" id="CHEBI:83833"/>
        <dbReference type="ChEBI" id="CHEBI:83834"/>
        <dbReference type="EC" id="5.2.1.8"/>
    </reaction>
</comment>
<proteinExistence type="inferred from homology"/>
<dbReference type="InterPro" id="IPR001179">
    <property type="entry name" value="PPIase_FKBP_dom"/>
</dbReference>
<evidence type="ECO:0000256" key="3">
    <source>
        <dbReference type="ARBA" id="ARBA00023110"/>
    </source>
</evidence>
<dbReference type="RefSeq" id="WP_120543399.1">
    <property type="nucleotide sequence ID" value="NZ_RAVZ01000212.1"/>
</dbReference>
<keyword evidence="10" id="KW-1185">Reference proteome</keyword>
<evidence type="ECO:0000256" key="5">
    <source>
        <dbReference type="PROSITE-ProRule" id="PRU00277"/>
    </source>
</evidence>
<dbReference type="Pfam" id="PF00254">
    <property type="entry name" value="FKBP_C"/>
    <property type="match status" value="1"/>
</dbReference>
<gene>
    <name evidence="9" type="ORF">D7V88_26395</name>
</gene>
<evidence type="ECO:0000313" key="10">
    <source>
        <dbReference type="Proteomes" id="UP000268094"/>
    </source>
</evidence>
<comment type="similarity">
    <text evidence="2 6">Belongs to the FKBP-type PPIase family.</text>
</comment>
<feature type="chain" id="PRO_5017179180" description="Peptidyl-prolyl cis-trans isomerase" evidence="7">
    <location>
        <begin position="22"/>
        <end position="244"/>
    </location>
</feature>
<dbReference type="GO" id="GO:0003755">
    <property type="term" value="F:peptidyl-prolyl cis-trans isomerase activity"/>
    <property type="evidence" value="ECO:0007669"/>
    <property type="project" value="UniProtKB-UniRule"/>
</dbReference>
<dbReference type="AlphaFoldDB" id="A0A3A8IDB3"/>
<dbReference type="Gene3D" id="3.10.50.40">
    <property type="match status" value="1"/>
</dbReference>
<dbReference type="EMBL" id="RAVZ01000212">
    <property type="protein sequence ID" value="RKG81292.1"/>
    <property type="molecule type" value="Genomic_DNA"/>
</dbReference>
<evidence type="ECO:0000256" key="1">
    <source>
        <dbReference type="ARBA" id="ARBA00000971"/>
    </source>
</evidence>
<evidence type="ECO:0000256" key="6">
    <source>
        <dbReference type="RuleBase" id="RU003915"/>
    </source>
</evidence>
<keyword evidence="4 5" id="KW-0413">Isomerase</keyword>
<dbReference type="InterPro" id="IPR000774">
    <property type="entry name" value="PPIase_FKBP_N"/>
</dbReference>
<feature type="domain" description="PPIase FKBP-type" evidence="8">
    <location>
        <begin position="150"/>
        <end position="237"/>
    </location>
</feature>
<organism evidence="9 10">
    <name type="scientific">Corallococcus terminator</name>
    <dbReference type="NCBI Taxonomy" id="2316733"/>
    <lineage>
        <taxon>Bacteria</taxon>
        <taxon>Pseudomonadati</taxon>
        <taxon>Myxococcota</taxon>
        <taxon>Myxococcia</taxon>
        <taxon>Myxococcales</taxon>
        <taxon>Cystobacterineae</taxon>
        <taxon>Myxococcaceae</taxon>
        <taxon>Corallococcus</taxon>
    </lineage>
</organism>
<dbReference type="PANTHER" id="PTHR43811:SF19">
    <property type="entry name" value="39 KDA FK506-BINDING NUCLEAR PROTEIN"/>
    <property type="match status" value="1"/>
</dbReference>
<evidence type="ECO:0000256" key="4">
    <source>
        <dbReference type="ARBA" id="ARBA00023235"/>
    </source>
</evidence>
<dbReference type="PANTHER" id="PTHR43811">
    <property type="entry name" value="FKBP-TYPE PEPTIDYL-PROLYL CIS-TRANS ISOMERASE FKPA"/>
    <property type="match status" value="1"/>
</dbReference>
<dbReference type="EC" id="5.2.1.8" evidence="6"/>
<dbReference type="InterPro" id="IPR036944">
    <property type="entry name" value="PPIase_FKBP_N_sf"/>
</dbReference>
<dbReference type="Pfam" id="PF01346">
    <property type="entry name" value="FKBP_N"/>
    <property type="match status" value="1"/>
</dbReference>
<keyword evidence="3 5" id="KW-0697">Rotamase</keyword>
<dbReference type="GO" id="GO:0006457">
    <property type="term" value="P:protein folding"/>
    <property type="evidence" value="ECO:0007669"/>
    <property type="project" value="InterPro"/>
</dbReference>
<reference evidence="10" key="1">
    <citation type="submission" date="2018-09" db="EMBL/GenBank/DDBJ databases">
        <authorList>
            <person name="Livingstone P.G."/>
            <person name="Whitworth D.E."/>
        </authorList>
    </citation>
    <scope>NUCLEOTIDE SEQUENCE [LARGE SCALE GENOMIC DNA]</scope>
    <source>
        <strain evidence="10">CA054A</strain>
    </source>
</reference>
<dbReference type="PROSITE" id="PS50059">
    <property type="entry name" value="FKBP_PPIASE"/>
    <property type="match status" value="1"/>
</dbReference>
<dbReference type="Gene3D" id="1.10.287.460">
    <property type="entry name" value="Peptidyl-prolyl cis-trans isomerase, FKBP-type, N-terminal domain"/>
    <property type="match status" value="1"/>
</dbReference>
<evidence type="ECO:0000313" key="9">
    <source>
        <dbReference type="EMBL" id="RKG81292.1"/>
    </source>
</evidence>
<evidence type="ECO:0000259" key="8">
    <source>
        <dbReference type="PROSITE" id="PS50059"/>
    </source>
</evidence>
<dbReference type="SUPFAM" id="SSF54534">
    <property type="entry name" value="FKBP-like"/>
    <property type="match status" value="1"/>
</dbReference>